<dbReference type="Pfam" id="PF00067">
    <property type="entry name" value="p450"/>
    <property type="match status" value="1"/>
</dbReference>
<dbReference type="EMBL" id="JBHSAX010000004">
    <property type="protein sequence ID" value="MFC3961374.1"/>
    <property type="molecule type" value="Genomic_DNA"/>
</dbReference>
<dbReference type="PRINTS" id="PR00385">
    <property type="entry name" value="P450"/>
</dbReference>
<proteinExistence type="inferred from homology"/>
<organism evidence="8 9">
    <name type="scientific">Nocardia jiangsuensis</name>
    <dbReference type="NCBI Taxonomy" id="1691563"/>
    <lineage>
        <taxon>Bacteria</taxon>
        <taxon>Bacillati</taxon>
        <taxon>Actinomycetota</taxon>
        <taxon>Actinomycetes</taxon>
        <taxon>Mycobacteriales</taxon>
        <taxon>Nocardiaceae</taxon>
        <taxon>Nocardia</taxon>
    </lineage>
</organism>
<protein>
    <submittedName>
        <fullName evidence="8">Cytochrome P450</fullName>
    </submittedName>
</protein>
<evidence type="ECO:0000256" key="4">
    <source>
        <dbReference type="ARBA" id="ARBA00023002"/>
    </source>
</evidence>
<keyword evidence="6 7" id="KW-0503">Monooxygenase</keyword>
<evidence type="ECO:0000256" key="6">
    <source>
        <dbReference type="ARBA" id="ARBA00023033"/>
    </source>
</evidence>
<dbReference type="PANTHER" id="PTHR46696:SF1">
    <property type="entry name" value="CYTOCHROME P450 YJIB-RELATED"/>
    <property type="match status" value="1"/>
</dbReference>
<dbReference type="PRINTS" id="PR00359">
    <property type="entry name" value="BP450"/>
</dbReference>
<evidence type="ECO:0000256" key="1">
    <source>
        <dbReference type="ARBA" id="ARBA00010617"/>
    </source>
</evidence>
<dbReference type="Gene3D" id="1.10.630.10">
    <property type="entry name" value="Cytochrome P450"/>
    <property type="match status" value="1"/>
</dbReference>
<keyword evidence="4 7" id="KW-0560">Oxidoreductase</keyword>
<name>A0ABV8DNR9_9NOCA</name>
<dbReference type="InterPro" id="IPR036396">
    <property type="entry name" value="Cyt_P450_sf"/>
</dbReference>
<evidence type="ECO:0000256" key="3">
    <source>
        <dbReference type="ARBA" id="ARBA00022723"/>
    </source>
</evidence>
<evidence type="ECO:0000256" key="7">
    <source>
        <dbReference type="RuleBase" id="RU000461"/>
    </source>
</evidence>
<dbReference type="CDD" id="cd11029">
    <property type="entry name" value="CYP107-like"/>
    <property type="match status" value="1"/>
</dbReference>
<reference evidence="9" key="1">
    <citation type="journal article" date="2019" name="Int. J. Syst. Evol. Microbiol.">
        <title>The Global Catalogue of Microorganisms (GCM) 10K type strain sequencing project: providing services to taxonomists for standard genome sequencing and annotation.</title>
        <authorList>
            <consortium name="The Broad Institute Genomics Platform"/>
            <consortium name="The Broad Institute Genome Sequencing Center for Infectious Disease"/>
            <person name="Wu L."/>
            <person name="Ma J."/>
        </authorList>
    </citation>
    <scope>NUCLEOTIDE SEQUENCE [LARGE SCALE GENOMIC DNA]</scope>
    <source>
        <strain evidence="9">CGMCC 4.7330</strain>
    </source>
</reference>
<evidence type="ECO:0000256" key="5">
    <source>
        <dbReference type="ARBA" id="ARBA00023004"/>
    </source>
</evidence>
<accession>A0ABV8DNR9</accession>
<evidence type="ECO:0000313" key="8">
    <source>
        <dbReference type="EMBL" id="MFC3961374.1"/>
    </source>
</evidence>
<keyword evidence="9" id="KW-1185">Reference proteome</keyword>
<evidence type="ECO:0000256" key="2">
    <source>
        <dbReference type="ARBA" id="ARBA00022617"/>
    </source>
</evidence>
<keyword evidence="5 7" id="KW-0408">Iron</keyword>
<dbReference type="InterPro" id="IPR002397">
    <property type="entry name" value="Cyt_P450_B"/>
</dbReference>
<keyword evidence="2 7" id="KW-0349">Heme</keyword>
<dbReference type="InterPro" id="IPR001128">
    <property type="entry name" value="Cyt_P450"/>
</dbReference>
<dbReference type="RefSeq" id="WP_378611122.1">
    <property type="nucleotide sequence ID" value="NZ_JBHSAX010000004.1"/>
</dbReference>
<dbReference type="SUPFAM" id="SSF48264">
    <property type="entry name" value="Cytochrome P450"/>
    <property type="match status" value="1"/>
</dbReference>
<evidence type="ECO:0000313" key="9">
    <source>
        <dbReference type="Proteomes" id="UP001595696"/>
    </source>
</evidence>
<sequence length="404" mass="43953">MAQPPLVLDPTGADIQGEGARIRALGPVTRVELPGGIAAWSVTDAALLKSLLVDPRVSKDARQHWPPFIAGEIAADWPLLPWVAVTNMLSAYGKEHRRLRKLVAPAFTHRRTAALRPRIQAIADELLDELAAAGGVVDLREGYAYPLPIRVISTLMGVPEQLHAGLRSCVDGFFDTSLPPEAAQANYAEMYRLLGELVEIRRAEPGDDMTSLLITYRDSEDGGRLNEQELLDTLLLVIGAGHETTVNLLDQAIHALLTRPADADRLRSGAVPWSDLIEEALRYEAPLAHLPLRFAVEELEVGGVRIAAGDAILASYAAANRDPAVYGADADEFDLTRSAKEHLAFGYGTHHCLGAPLARLEAEVALPAIFARFPEMRLAVPESELGRVPSFISNGHRRLPVFLR</sequence>
<dbReference type="PROSITE" id="PS00086">
    <property type="entry name" value="CYTOCHROME_P450"/>
    <property type="match status" value="1"/>
</dbReference>
<gene>
    <name evidence="8" type="ORF">ACFO0B_05155</name>
</gene>
<dbReference type="PANTHER" id="PTHR46696">
    <property type="entry name" value="P450, PUTATIVE (EUROFUNG)-RELATED"/>
    <property type="match status" value="1"/>
</dbReference>
<comment type="similarity">
    <text evidence="1 7">Belongs to the cytochrome P450 family.</text>
</comment>
<comment type="caution">
    <text evidence="8">The sequence shown here is derived from an EMBL/GenBank/DDBJ whole genome shotgun (WGS) entry which is preliminary data.</text>
</comment>
<dbReference type="InterPro" id="IPR017972">
    <property type="entry name" value="Cyt_P450_CS"/>
</dbReference>
<keyword evidence="3 7" id="KW-0479">Metal-binding</keyword>
<dbReference type="Proteomes" id="UP001595696">
    <property type="component" value="Unassembled WGS sequence"/>
</dbReference>